<reference evidence="1" key="1">
    <citation type="submission" date="2018-02" db="EMBL/GenBank/DDBJ databases">
        <title>Rhizophora mucronata_Transcriptome.</title>
        <authorList>
            <person name="Meera S.P."/>
            <person name="Sreeshan A."/>
            <person name="Augustine A."/>
        </authorList>
    </citation>
    <scope>NUCLEOTIDE SEQUENCE</scope>
    <source>
        <tissue evidence="1">Leaf</tissue>
    </source>
</reference>
<evidence type="ECO:0000313" key="1">
    <source>
        <dbReference type="EMBL" id="MBX52952.1"/>
    </source>
</evidence>
<dbReference type="AlphaFoldDB" id="A0A2P2PE14"/>
<dbReference type="EMBL" id="GGEC01072468">
    <property type="protein sequence ID" value="MBX52952.1"/>
    <property type="molecule type" value="Transcribed_RNA"/>
</dbReference>
<sequence length="42" mass="4746">MQHPLNMLPTILIFSGGHWPHELLVTMIVILMDSPACWALFA</sequence>
<organism evidence="1">
    <name type="scientific">Rhizophora mucronata</name>
    <name type="common">Asiatic mangrove</name>
    <dbReference type="NCBI Taxonomy" id="61149"/>
    <lineage>
        <taxon>Eukaryota</taxon>
        <taxon>Viridiplantae</taxon>
        <taxon>Streptophyta</taxon>
        <taxon>Embryophyta</taxon>
        <taxon>Tracheophyta</taxon>
        <taxon>Spermatophyta</taxon>
        <taxon>Magnoliopsida</taxon>
        <taxon>eudicotyledons</taxon>
        <taxon>Gunneridae</taxon>
        <taxon>Pentapetalae</taxon>
        <taxon>rosids</taxon>
        <taxon>fabids</taxon>
        <taxon>Malpighiales</taxon>
        <taxon>Rhizophoraceae</taxon>
        <taxon>Rhizophora</taxon>
    </lineage>
</organism>
<accession>A0A2P2PE14</accession>
<proteinExistence type="predicted"/>
<name>A0A2P2PE14_RHIMU</name>
<protein>
    <submittedName>
        <fullName evidence="1">Uncharacterized protein</fullName>
    </submittedName>
</protein>